<accession>A0A6A7A6N5</accession>
<dbReference type="PANTHER" id="PTHR33112">
    <property type="entry name" value="DOMAIN PROTEIN, PUTATIVE-RELATED"/>
    <property type="match status" value="1"/>
</dbReference>
<organism evidence="2 3">
    <name type="scientific">Ophiobolus disseminans</name>
    <dbReference type="NCBI Taxonomy" id="1469910"/>
    <lineage>
        <taxon>Eukaryota</taxon>
        <taxon>Fungi</taxon>
        <taxon>Dikarya</taxon>
        <taxon>Ascomycota</taxon>
        <taxon>Pezizomycotina</taxon>
        <taxon>Dothideomycetes</taxon>
        <taxon>Pleosporomycetidae</taxon>
        <taxon>Pleosporales</taxon>
        <taxon>Pleosporineae</taxon>
        <taxon>Phaeosphaeriaceae</taxon>
        <taxon>Ophiobolus</taxon>
    </lineage>
</organism>
<evidence type="ECO:0000313" key="2">
    <source>
        <dbReference type="EMBL" id="KAF2828836.1"/>
    </source>
</evidence>
<sequence>MGLIPVDKRTDVFCAICNCLGFFHKRDHDKLCRPGLIVLANRSFDEFSKSAKQGCCFCDVVQQSFLLLQYVDAEMRVKLLLYAQSPAELHASANKDVHEVVEIYSCSINTRHNYPILGNDVPKVPSFDASMKFLRENYYTCRTDHEECCHPEHTYLPKRVVDISKARYRVHEPAAHTMGVYATLSYSWGSKGFAMTTSGNYEEMKNGFDRDTLPIAFQDAAAMVQGLGISYIWIDTLCIVQDDGADWEEQAAKMGQIFEGAAITIAASLSTDPYHTLFTAREPSYQEAELYSEIKGEPLNVTFKARRKITRGIHAKIGRSTDVDPLDKRAWGLQEKLLSRRLIAFTGAELQWTCRTLKACECHHNSYPSQPLFLTPTGPTTPDDIVKLSKIWSQIIEEYSARELRFLSDKLPALGGLASKFGAVTEWTYIAGGWRESILFDLVWQRDLEPIVLTATWHGPSFSWASSPGAVNFRFARHSYPGSRVGHSKVIEYKNARNDVDCRALDCLLVVQGHTVAALLRRSPHDFQAYTICIDGTAYSRNTDQRATCEFSIDASILQYSANQIAEDSEQWSRRTIDEASDQSLEQPITLLSLYSIHHRRYLYHNFLILEKSHDDVDSYRRIGVGSGKMYRANRCENDFPSEPQLVRPFEWLSCDFERSGRRFADIVEQVLHIR</sequence>
<gene>
    <name evidence="2" type="ORF">CC86DRAFT_454496</name>
</gene>
<evidence type="ECO:0000259" key="1">
    <source>
        <dbReference type="Pfam" id="PF06985"/>
    </source>
</evidence>
<name>A0A6A7A6N5_9PLEO</name>
<dbReference type="PANTHER" id="PTHR33112:SF9">
    <property type="entry name" value="HETEROKARYON INCOMPATIBILITY DOMAIN-CONTAINING PROTEIN"/>
    <property type="match status" value="1"/>
</dbReference>
<protein>
    <submittedName>
        <fullName evidence="2">HET-domain-containing protein</fullName>
    </submittedName>
</protein>
<dbReference type="InterPro" id="IPR010730">
    <property type="entry name" value="HET"/>
</dbReference>
<dbReference type="EMBL" id="MU006222">
    <property type="protein sequence ID" value="KAF2828836.1"/>
    <property type="molecule type" value="Genomic_DNA"/>
</dbReference>
<dbReference type="Pfam" id="PF06985">
    <property type="entry name" value="HET"/>
    <property type="match status" value="1"/>
</dbReference>
<dbReference type="Proteomes" id="UP000799424">
    <property type="component" value="Unassembled WGS sequence"/>
</dbReference>
<keyword evidence="3" id="KW-1185">Reference proteome</keyword>
<evidence type="ECO:0000313" key="3">
    <source>
        <dbReference type="Proteomes" id="UP000799424"/>
    </source>
</evidence>
<dbReference type="AlphaFoldDB" id="A0A6A7A6N5"/>
<reference evidence="2" key="1">
    <citation type="journal article" date="2020" name="Stud. Mycol.">
        <title>101 Dothideomycetes genomes: a test case for predicting lifestyles and emergence of pathogens.</title>
        <authorList>
            <person name="Haridas S."/>
            <person name="Albert R."/>
            <person name="Binder M."/>
            <person name="Bloem J."/>
            <person name="Labutti K."/>
            <person name="Salamov A."/>
            <person name="Andreopoulos B."/>
            <person name="Baker S."/>
            <person name="Barry K."/>
            <person name="Bills G."/>
            <person name="Bluhm B."/>
            <person name="Cannon C."/>
            <person name="Castanera R."/>
            <person name="Culley D."/>
            <person name="Daum C."/>
            <person name="Ezra D."/>
            <person name="Gonzalez J."/>
            <person name="Henrissat B."/>
            <person name="Kuo A."/>
            <person name="Liang C."/>
            <person name="Lipzen A."/>
            <person name="Lutzoni F."/>
            <person name="Magnuson J."/>
            <person name="Mondo S."/>
            <person name="Nolan M."/>
            <person name="Ohm R."/>
            <person name="Pangilinan J."/>
            <person name="Park H.-J."/>
            <person name="Ramirez L."/>
            <person name="Alfaro M."/>
            <person name="Sun H."/>
            <person name="Tritt A."/>
            <person name="Yoshinaga Y."/>
            <person name="Zwiers L.-H."/>
            <person name="Turgeon B."/>
            <person name="Goodwin S."/>
            <person name="Spatafora J."/>
            <person name="Crous P."/>
            <person name="Grigoriev I."/>
        </authorList>
    </citation>
    <scope>NUCLEOTIDE SEQUENCE</scope>
    <source>
        <strain evidence="2">CBS 113818</strain>
    </source>
</reference>
<dbReference type="OrthoDB" id="3486565at2759"/>
<proteinExistence type="predicted"/>
<feature type="domain" description="Heterokaryon incompatibility" evidence="1">
    <location>
        <begin position="181"/>
        <end position="335"/>
    </location>
</feature>